<dbReference type="PRINTS" id="PR00935">
    <property type="entry name" value="BAND41"/>
</dbReference>
<evidence type="ECO:0000313" key="11">
    <source>
        <dbReference type="Proteomes" id="UP000695000"/>
    </source>
</evidence>
<dbReference type="SMART" id="SM00295">
    <property type="entry name" value="B41"/>
    <property type="match status" value="1"/>
</dbReference>
<dbReference type="InterPro" id="IPR011259">
    <property type="entry name" value="ERM_C_dom"/>
</dbReference>
<comment type="subcellular location">
    <subcellularLocation>
        <location evidence="3">Cell junction</location>
        <location evidence="3">Adherens junction</location>
    </subcellularLocation>
    <subcellularLocation>
        <location evidence="1">Cell membrane</location>
        <topology evidence="1">Peripheral membrane protein</topology>
    </subcellularLocation>
    <subcellularLocation>
        <location evidence="8">Cell projection</location>
        <location evidence="8">Rhabdomere</location>
    </subcellularLocation>
    <subcellularLocation>
        <location evidence="2">Cytoplasm</location>
        <location evidence="2">Cytoskeleton</location>
    </subcellularLocation>
</comment>
<evidence type="ECO:0000256" key="2">
    <source>
        <dbReference type="ARBA" id="ARBA00004245"/>
    </source>
</evidence>
<evidence type="ECO:0000259" key="10">
    <source>
        <dbReference type="PROSITE" id="PS50057"/>
    </source>
</evidence>
<proteinExistence type="predicted"/>
<dbReference type="PIRSF" id="PIRSF002305">
    <property type="entry name" value="ERM"/>
    <property type="match status" value="1"/>
</dbReference>
<dbReference type="SUPFAM" id="SSF54236">
    <property type="entry name" value="Ubiquitin-like"/>
    <property type="match status" value="1"/>
</dbReference>
<dbReference type="PANTHER" id="PTHR23281">
    <property type="entry name" value="MERLIN/MOESIN/EZRIN/RADIXIN"/>
    <property type="match status" value="1"/>
</dbReference>
<dbReference type="SMART" id="SM01196">
    <property type="entry name" value="FERM_C"/>
    <property type="match status" value="1"/>
</dbReference>
<dbReference type="PRINTS" id="PR00661">
    <property type="entry name" value="ERMFAMILY"/>
</dbReference>
<dbReference type="GeneID" id="108564810"/>
<evidence type="ECO:0000256" key="4">
    <source>
        <dbReference type="ARBA" id="ARBA00022475"/>
    </source>
</evidence>
<dbReference type="InterPro" id="IPR019748">
    <property type="entry name" value="FERM_central"/>
</dbReference>
<dbReference type="InterPro" id="IPR029071">
    <property type="entry name" value="Ubiquitin-like_domsf"/>
</dbReference>
<dbReference type="Pfam" id="PF00373">
    <property type="entry name" value="FERM_M"/>
    <property type="match status" value="1"/>
</dbReference>
<dbReference type="Pfam" id="PF09380">
    <property type="entry name" value="FERM_C"/>
    <property type="match status" value="1"/>
</dbReference>
<accession>A0ABM1MXZ5</accession>
<keyword evidence="7" id="KW-0963">Cytoplasm</keyword>
<dbReference type="InterPro" id="IPR000798">
    <property type="entry name" value="Ez/rad/moesin-like"/>
</dbReference>
<dbReference type="InterPro" id="IPR035963">
    <property type="entry name" value="FERM_2"/>
</dbReference>
<feature type="compositionally biased region" description="Basic and acidic residues" evidence="9">
    <location>
        <begin position="517"/>
        <end position="539"/>
    </location>
</feature>
<keyword evidence="7" id="KW-0206">Cytoskeleton</keyword>
<organism evidence="11 12">
    <name type="scientific">Nicrophorus vespilloides</name>
    <name type="common">Boreal carrion beetle</name>
    <dbReference type="NCBI Taxonomy" id="110193"/>
    <lineage>
        <taxon>Eukaryota</taxon>
        <taxon>Metazoa</taxon>
        <taxon>Ecdysozoa</taxon>
        <taxon>Arthropoda</taxon>
        <taxon>Hexapoda</taxon>
        <taxon>Insecta</taxon>
        <taxon>Pterygota</taxon>
        <taxon>Neoptera</taxon>
        <taxon>Endopterygota</taxon>
        <taxon>Coleoptera</taxon>
        <taxon>Polyphaga</taxon>
        <taxon>Staphyliniformia</taxon>
        <taxon>Silphidae</taxon>
        <taxon>Nicrophorinae</taxon>
        <taxon>Nicrophorus</taxon>
    </lineage>
</organism>
<name>A0ABM1MXZ5_NICVS</name>
<dbReference type="InterPro" id="IPR018980">
    <property type="entry name" value="FERM_PH-like_C"/>
</dbReference>
<dbReference type="InterPro" id="IPR018979">
    <property type="entry name" value="FERM_N"/>
</dbReference>
<dbReference type="InterPro" id="IPR046810">
    <property type="entry name" value="ERM_helical"/>
</dbReference>
<keyword evidence="4" id="KW-1003">Cell membrane</keyword>
<dbReference type="Proteomes" id="UP000695000">
    <property type="component" value="Unplaced"/>
</dbReference>
<feature type="domain" description="FERM" evidence="10">
    <location>
        <begin position="26"/>
        <end position="312"/>
    </location>
</feature>
<evidence type="ECO:0000256" key="8">
    <source>
        <dbReference type="ARBA" id="ARBA00043944"/>
    </source>
</evidence>
<sequence>MESNPAFFDKRIKAKFKQIFNEFTNSSVRVRVTTVLKELEFSIAANKSARELFLHICKSIGIRETWFFGLYFMNESQEKIWIDASKKKMSIYRPMALKLQFMVKYCPEDVQQDLIEHITLKHFYLQLRSDIMSDNIYCPPDTCILLASYFAQVKYGDYDDRLALEKEKFLPERVYKQYNLNKTEFLTAIISMWKKHLGMNSDEGMLEYLKIVQNLEMFGIHYFSIFNNKGSKVLMGVYPLGLNVFKLEDKLNPVIMFPWSEIGHLNFKGKKFIIKTIDKAAADFIFFTEDPKKNKRILNLGIGYHQLYRTRRQPESLEIAQMREIATHQKIALQAQKDKFIDEVKLRQSVEIRYKEEIKILQDEIKKMQKNLMDSQETIERLNKQLADIELSKKELESKQRELEQMMKRLEESKNMEAAEKLKLEQEIKNKQSELSIFREEVSAKDEETKRLQSEIEAAKQYQEKLLQQQLEETARREDEQKKLESLVASAHSEIPELTKVNEELSKQLEQLQTKLESTRNEALETKEDKIHRENVRDGRDKYKTLQAVRKGNTTRRVDLFENL</sequence>
<reference evidence="12" key="1">
    <citation type="submission" date="2025-08" db="UniProtKB">
        <authorList>
            <consortium name="RefSeq"/>
        </authorList>
    </citation>
    <scope>IDENTIFICATION</scope>
    <source>
        <tissue evidence="12">Whole Larva</tissue>
    </source>
</reference>
<dbReference type="Gene3D" id="3.10.20.90">
    <property type="entry name" value="Phosphatidylinositol 3-kinase Catalytic Subunit, Chain A, domain 1"/>
    <property type="match status" value="1"/>
</dbReference>
<dbReference type="SUPFAM" id="SSF47031">
    <property type="entry name" value="Second domain of FERM"/>
    <property type="match status" value="1"/>
</dbReference>
<feature type="region of interest" description="Disordered" evidence="9">
    <location>
        <begin position="516"/>
        <end position="539"/>
    </location>
</feature>
<dbReference type="RefSeq" id="XP_017779445.1">
    <property type="nucleotide sequence ID" value="XM_017923956.1"/>
</dbReference>
<dbReference type="PROSITE" id="PS50057">
    <property type="entry name" value="FERM_3"/>
    <property type="match status" value="1"/>
</dbReference>
<keyword evidence="6" id="KW-0472">Membrane</keyword>
<dbReference type="InterPro" id="IPR011174">
    <property type="entry name" value="ERM"/>
</dbReference>
<dbReference type="Gene3D" id="2.30.29.30">
    <property type="entry name" value="Pleckstrin-homology domain (PH domain)/Phosphotyrosine-binding domain (PTB)"/>
    <property type="match status" value="1"/>
</dbReference>
<evidence type="ECO:0000256" key="1">
    <source>
        <dbReference type="ARBA" id="ARBA00004202"/>
    </source>
</evidence>
<evidence type="ECO:0000256" key="6">
    <source>
        <dbReference type="ARBA" id="ARBA00023136"/>
    </source>
</evidence>
<dbReference type="Pfam" id="PF00769">
    <property type="entry name" value="ERM_C"/>
    <property type="match status" value="1"/>
</dbReference>
<keyword evidence="5" id="KW-0965">Cell junction</keyword>
<dbReference type="InterPro" id="IPR000299">
    <property type="entry name" value="FERM_domain"/>
</dbReference>
<dbReference type="Pfam" id="PF09379">
    <property type="entry name" value="FERM_N"/>
    <property type="match status" value="1"/>
</dbReference>
<dbReference type="SUPFAM" id="SSF50729">
    <property type="entry name" value="PH domain-like"/>
    <property type="match status" value="1"/>
</dbReference>
<dbReference type="SUPFAM" id="SSF48678">
    <property type="entry name" value="Moesin tail domain"/>
    <property type="match status" value="1"/>
</dbReference>
<evidence type="ECO:0000256" key="9">
    <source>
        <dbReference type="SAM" id="MobiDB-lite"/>
    </source>
</evidence>
<dbReference type="Pfam" id="PF20492">
    <property type="entry name" value="ERM_helical"/>
    <property type="match status" value="1"/>
</dbReference>
<dbReference type="InterPro" id="IPR008954">
    <property type="entry name" value="Moesin_tail_sf"/>
</dbReference>
<evidence type="ECO:0000313" key="12">
    <source>
        <dbReference type="RefSeq" id="XP_017779445.1"/>
    </source>
</evidence>
<evidence type="ECO:0000256" key="3">
    <source>
        <dbReference type="ARBA" id="ARBA00004536"/>
    </source>
</evidence>
<dbReference type="CDD" id="cd14473">
    <property type="entry name" value="FERM_B-lobe"/>
    <property type="match status" value="1"/>
</dbReference>
<keyword evidence="11" id="KW-1185">Reference proteome</keyword>
<dbReference type="InterPro" id="IPR014352">
    <property type="entry name" value="FERM/acyl-CoA-bd_prot_sf"/>
</dbReference>
<dbReference type="CDD" id="cd17097">
    <property type="entry name" value="FERM_F1_ERM_like"/>
    <property type="match status" value="1"/>
</dbReference>
<dbReference type="Gene3D" id="6.10.360.10">
    <property type="match status" value="1"/>
</dbReference>
<evidence type="ECO:0000256" key="5">
    <source>
        <dbReference type="ARBA" id="ARBA00022949"/>
    </source>
</evidence>
<protein>
    <submittedName>
        <fullName evidence="12">Moesin/ezrin/radixin homolog 1-like isoform X1</fullName>
    </submittedName>
</protein>
<dbReference type="Gene3D" id="1.20.80.10">
    <property type="match status" value="1"/>
</dbReference>
<dbReference type="InterPro" id="IPR019749">
    <property type="entry name" value="Band_41_domain"/>
</dbReference>
<evidence type="ECO:0000256" key="7">
    <source>
        <dbReference type="ARBA" id="ARBA00023212"/>
    </source>
</evidence>
<dbReference type="InterPro" id="IPR011993">
    <property type="entry name" value="PH-like_dom_sf"/>
</dbReference>
<gene>
    <name evidence="12" type="primary">LOC108564810</name>
</gene>